<keyword evidence="2" id="KW-1185">Reference proteome</keyword>
<feature type="signal peptide" evidence="1">
    <location>
        <begin position="1"/>
        <end position="20"/>
    </location>
</feature>
<evidence type="ECO:0000313" key="3">
    <source>
        <dbReference type="RefSeq" id="XP_055889455.1"/>
    </source>
</evidence>
<reference evidence="3" key="1">
    <citation type="submission" date="2025-08" db="UniProtKB">
        <authorList>
            <consortium name="RefSeq"/>
        </authorList>
    </citation>
    <scope>IDENTIFICATION</scope>
</reference>
<name>A0A9W3AQA8_BIOGL</name>
<keyword evidence="1" id="KW-0732">Signal</keyword>
<feature type="chain" id="PRO_5040763613" evidence="1">
    <location>
        <begin position="21"/>
        <end position="128"/>
    </location>
</feature>
<dbReference type="GeneID" id="106051475"/>
<dbReference type="Proteomes" id="UP001165740">
    <property type="component" value="Chromosome 6"/>
</dbReference>
<sequence>MKTVFFILSLVVLIVWDYSGDVWVSGTDEVVVAYQGPYHAHKEFVTNYFKNFKCPPKKGDPFVCNETYPTAKYCVFGRRGSGILCSGCRIQYEICAHEVMIDEKSTRCSPNVSSTECTFNNTDVPLVM</sequence>
<dbReference type="AlphaFoldDB" id="A0A9W3AQA8"/>
<organism evidence="2 3">
    <name type="scientific">Biomphalaria glabrata</name>
    <name type="common">Bloodfluke planorb</name>
    <name type="synonym">Freshwater snail</name>
    <dbReference type="NCBI Taxonomy" id="6526"/>
    <lineage>
        <taxon>Eukaryota</taxon>
        <taxon>Metazoa</taxon>
        <taxon>Spiralia</taxon>
        <taxon>Lophotrochozoa</taxon>
        <taxon>Mollusca</taxon>
        <taxon>Gastropoda</taxon>
        <taxon>Heterobranchia</taxon>
        <taxon>Euthyneura</taxon>
        <taxon>Panpulmonata</taxon>
        <taxon>Hygrophila</taxon>
        <taxon>Lymnaeoidea</taxon>
        <taxon>Planorbidae</taxon>
        <taxon>Biomphalaria</taxon>
    </lineage>
</organism>
<accession>A0A9W3AQA8</accession>
<gene>
    <name evidence="3" type="primary">LOC106051475</name>
</gene>
<evidence type="ECO:0000256" key="1">
    <source>
        <dbReference type="SAM" id="SignalP"/>
    </source>
</evidence>
<dbReference type="RefSeq" id="XP_055889455.1">
    <property type="nucleotide sequence ID" value="XM_056033480.1"/>
</dbReference>
<proteinExistence type="predicted"/>
<protein>
    <submittedName>
        <fullName evidence="3">Schistosomin-like</fullName>
    </submittedName>
</protein>
<evidence type="ECO:0000313" key="2">
    <source>
        <dbReference type="Proteomes" id="UP001165740"/>
    </source>
</evidence>